<comment type="similarity">
    <text evidence="2 7">Belongs to the FPP/GGPP synthase family.</text>
</comment>
<dbReference type="SUPFAM" id="SSF48576">
    <property type="entry name" value="Terpenoid synthases"/>
    <property type="match status" value="1"/>
</dbReference>
<dbReference type="EMBL" id="QOKV01000019">
    <property type="protein sequence ID" value="KAA0680574.1"/>
    <property type="molecule type" value="Genomic_DNA"/>
</dbReference>
<evidence type="ECO:0000256" key="1">
    <source>
        <dbReference type="ARBA" id="ARBA00001946"/>
    </source>
</evidence>
<dbReference type="PANTHER" id="PTHR43281:SF1">
    <property type="entry name" value="FARNESYL DIPHOSPHATE SYNTHASE"/>
    <property type="match status" value="1"/>
</dbReference>
<reference evidence="8 9" key="1">
    <citation type="submission" date="2018-07" db="EMBL/GenBank/DDBJ databases">
        <title>Genome sequence of Roseomonas fauriae ATCC 49958.</title>
        <authorList>
            <person name="Sant'Anna F.H."/>
            <person name="Baldani J.I."/>
            <person name="Zilli J.E."/>
            <person name="Reis V.M."/>
            <person name="Hartmann A."/>
            <person name="Cruz L."/>
            <person name="de Souza E.M."/>
            <person name="de Oliveira Pedrosa F."/>
            <person name="Passaglia L.M.P."/>
        </authorList>
    </citation>
    <scope>NUCLEOTIDE SEQUENCE [LARGE SCALE GENOMIC DNA]</scope>
    <source>
        <strain evidence="8 9">ATCC 49958</strain>
    </source>
</reference>
<name>A0A6L3AVB8_AZOBR</name>
<dbReference type="Pfam" id="PF00348">
    <property type="entry name" value="polyprenyl_synt"/>
    <property type="match status" value="1"/>
</dbReference>
<dbReference type="GO" id="GO:0004659">
    <property type="term" value="F:prenyltransferase activity"/>
    <property type="evidence" value="ECO:0007669"/>
    <property type="project" value="InterPro"/>
</dbReference>
<evidence type="ECO:0000313" key="9">
    <source>
        <dbReference type="Proteomes" id="UP000476837"/>
    </source>
</evidence>
<keyword evidence="3 7" id="KW-0808">Transferase</keyword>
<dbReference type="GO" id="GO:0005737">
    <property type="term" value="C:cytoplasm"/>
    <property type="evidence" value="ECO:0007669"/>
    <property type="project" value="UniProtKB-ARBA"/>
</dbReference>
<dbReference type="AlphaFoldDB" id="A0A6L3AVB8"/>
<sequence>MAPSAPNPPGSTDVQTDLKTAMADMAADVERAILHLLPTTDLPESRVLEAMRYGCLNGGKRLRPFLVCQSAALFGVNPDCALRVAVAVEFVHSYSLVHDDLPAMDDGELRRGQPTVHRKFDEATAILAGDGLLTYAFEVLADPATHEDPNVRCQLVAALAKAAGPHGMVGGQMLDLIAEHETFDLGTTTRLQRMKTGDMIAFSCEAGGILGKAPPPQRLALRAYAHDLGLAFQIVDDLLDVEGTEAETGKSVGRDAEAGKSTFVSILGQDRARSQAAMLAVQAKAHLEIFDGRADILKAVADFVVARRT</sequence>
<evidence type="ECO:0000313" key="8">
    <source>
        <dbReference type="EMBL" id="KAA0680574.1"/>
    </source>
</evidence>
<comment type="caution">
    <text evidence="8">The sequence shown here is derived from an EMBL/GenBank/DDBJ whole genome shotgun (WGS) entry which is preliminary data.</text>
</comment>
<keyword evidence="4" id="KW-0479">Metal-binding</keyword>
<dbReference type="RefSeq" id="WP_149167077.1">
    <property type="nucleotide sequence ID" value="NZ_QOKV01000019.1"/>
</dbReference>
<dbReference type="GO" id="GO:0016114">
    <property type="term" value="P:terpenoid biosynthetic process"/>
    <property type="evidence" value="ECO:0007669"/>
    <property type="project" value="UniProtKB-ARBA"/>
</dbReference>
<evidence type="ECO:0000256" key="7">
    <source>
        <dbReference type="RuleBase" id="RU004466"/>
    </source>
</evidence>
<dbReference type="InterPro" id="IPR053378">
    <property type="entry name" value="Prenyl_diphosphate_synthase"/>
</dbReference>
<dbReference type="PROSITE" id="PS00444">
    <property type="entry name" value="POLYPRENYL_SYNTHASE_2"/>
    <property type="match status" value="1"/>
</dbReference>
<evidence type="ECO:0000256" key="2">
    <source>
        <dbReference type="ARBA" id="ARBA00006706"/>
    </source>
</evidence>
<dbReference type="PROSITE" id="PS00723">
    <property type="entry name" value="POLYPRENYL_SYNTHASE_1"/>
    <property type="match status" value="1"/>
</dbReference>
<evidence type="ECO:0000256" key="5">
    <source>
        <dbReference type="ARBA" id="ARBA00022842"/>
    </source>
</evidence>
<keyword evidence="5" id="KW-0460">Magnesium</keyword>
<dbReference type="CDD" id="cd00685">
    <property type="entry name" value="Trans_IPPS_HT"/>
    <property type="match status" value="1"/>
</dbReference>
<proteinExistence type="inferred from homology"/>
<protein>
    <submittedName>
        <fullName evidence="8">Polyprenyl synthetase family protein</fullName>
    </submittedName>
</protein>
<evidence type="ECO:0000256" key="4">
    <source>
        <dbReference type="ARBA" id="ARBA00022723"/>
    </source>
</evidence>
<evidence type="ECO:0000256" key="3">
    <source>
        <dbReference type="ARBA" id="ARBA00022679"/>
    </source>
</evidence>
<accession>A0A6L3AVB8</accession>
<evidence type="ECO:0000256" key="6">
    <source>
        <dbReference type="ARBA" id="ARBA00023229"/>
    </source>
</evidence>
<gene>
    <name evidence="8" type="ORF">DS837_24165</name>
</gene>
<organism evidence="8 9">
    <name type="scientific">Azospirillum brasilense</name>
    <dbReference type="NCBI Taxonomy" id="192"/>
    <lineage>
        <taxon>Bacteria</taxon>
        <taxon>Pseudomonadati</taxon>
        <taxon>Pseudomonadota</taxon>
        <taxon>Alphaproteobacteria</taxon>
        <taxon>Rhodospirillales</taxon>
        <taxon>Azospirillaceae</taxon>
        <taxon>Azospirillum</taxon>
    </lineage>
</organism>
<dbReference type="InterPro" id="IPR008949">
    <property type="entry name" value="Isoprenoid_synthase_dom_sf"/>
</dbReference>
<dbReference type="Gene3D" id="1.10.600.10">
    <property type="entry name" value="Farnesyl Diphosphate Synthase"/>
    <property type="match status" value="1"/>
</dbReference>
<dbReference type="GO" id="GO:0046872">
    <property type="term" value="F:metal ion binding"/>
    <property type="evidence" value="ECO:0007669"/>
    <property type="project" value="UniProtKB-KW"/>
</dbReference>
<dbReference type="SFLD" id="SFLDS00005">
    <property type="entry name" value="Isoprenoid_Synthase_Type_I"/>
    <property type="match status" value="1"/>
</dbReference>
<dbReference type="SFLD" id="SFLDG01017">
    <property type="entry name" value="Polyprenyl_Transferase_Like"/>
    <property type="match status" value="1"/>
</dbReference>
<dbReference type="InterPro" id="IPR033749">
    <property type="entry name" value="Polyprenyl_synt_CS"/>
</dbReference>
<dbReference type="PANTHER" id="PTHR43281">
    <property type="entry name" value="FARNESYL DIPHOSPHATE SYNTHASE"/>
    <property type="match status" value="1"/>
</dbReference>
<dbReference type="InterPro" id="IPR000092">
    <property type="entry name" value="Polyprenyl_synt"/>
</dbReference>
<comment type="cofactor">
    <cofactor evidence="1">
        <name>Mg(2+)</name>
        <dbReference type="ChEBI" id="CHEBI:18420"/>
    </cofactor>
</comment>
<dbReference type="FunFam" id="1.10.600.10:FF:000001">
    <property type="entry name" value="Geranylgeranyl diphosphate synthase"/>
    <property type="match status" value="1"/>
</dbReference>
<keyword evidence="6" id="KW-0414">Isoprene biosynthesis</keyword>
<dbReference type="Proteomes" id="UP000476837">
    <property type="component" value="Unassembled WGS sequence"/>
</dbReference>
<dbReference type="NCBIfam" id="NF045485">
    <property type="entry name" value="FPPsyn"/>
    <property type="match status" value="1"/>
</dbReference>